<dbReference type="AlphaFoldDB" id="A0A167HH24"/>
<reference evidence="1 2" key="1">
    <citation type="journal article" date="2016" name="Mol. Biol. Evol.">
        <title>Comparative Genomics of Early-Diverging Mushroom-Forming Fungi Provides Insights into the Origins of Lignocellulose Decay Capabilities.</title>
        <authorList>
            <person name="Nagy L.G."/>
            <person name="Riley R."/>
            <person name="Tritt A."/>
            <person name="Adam C."/>
            <person name="Daum C."/>
            <person name="Floudas D."/>
            <person name="Sun H."/>
            <person name="Yadav J.S."/>
            <person name="Pangilinan J."/>
            <person name="Larsson K.H."/>
            <person name="Matsuura K."/>
            <person name="Barry K."/>
            <person name="Labutti K."/>
            <person name="Kuo R."/>
            <person name="Ohm R.A."/>
            <person name="Bhattacharya S.S."/>
            <person name="Shirouzu T."/>
            <person name="Yoshinaga Y."/>
            <person name="Martin F.M."/>
            <person name="Grigoriev I.V."/>
            <person name="Hibbett D.S."/>
        </authorList>
    </citation>
    <scope>NUCLEOTIDE SEQUENCE [LARGE SCALE GENOMIC DNA]</scope>
    <source>
        <strain evidence="1 2">TUFC12733</strain>
    </source>
</reference>
<organism evidence="1 2">
    <name type="scientific">Calocera viscosa (strain TUFC12733)</name>
    <dbReference type="NCBI Taxonomy" id="1330018"/>
    <lineage>
        <taxon>Eukaryota</taxon>
        <taxon>Fungi</taxon>
        <taxon>Dikarya</taxon>
        <taxon>Basidiomycota</taxon>
        <taxon>Agaricomycotina</taxon>
        <taxon>Dacrymycetes</taxon>
        <taxon>Dacrymycetales</taxon>
        <taxon>Dacrymycetaceae</taxon>
        <taxon>Calocera</taxon>
    </lineage>
</organism>
<sequence length="280" mass="31767">MPISTRLLLLASLAAAPGVIPLYLLYRTTTHPGSAIQGNVGIPSALEESKIQTLLNPRGNPLMVDSWTYRIRKSDIPWLSSSPSETSEEKEERLVLARFVRGFFHGKAFAFEEWLFNTFKQTLSRYIGGRVVDPNNRLLAESAVAQQPFWSSNQWPIDDYPPYGAAFLSSFTLLDSGRDRIYADDQLPRTFSAISFGSNRPRSQFVGIHFFSVIQRRVTGKHGLSEDVFDLNIWSFNCDPSENGANGKRPRWLWAWLLPNFHYMYERALMADGIDAVRGQ</sequence>
<dbReference type="OrthoDB" id="3354680at2759"/>
<proteinExistence type="predicted"/>
<gene>
    <name evidence="1" type="ORF">CALVIDRAFT_602100</name>
</gene>
<evidence type="ECO:0000313" key="1">
    <source>
        <dbReference type="EMBL" id="KZO91617.1"/>
    </source>
</evidence>
<dbReference type="Proteomes" id="UP000076738">
    <property type="component" value="Unassembled WGS sequence"/>
</dbReference>
<accession>A0A167HH24</accession>
<protein>
    <submittedName>
        <fullName evidence="1">Uncharacterized protein</fullName>
    </submittedName>
</protein>
<keyword evidence="2" id="KW-1185">Reference proteome</keyword>
<dbReference type="EMBL" id="KV417320">
    <property type="protein sequence ID" value="KZO91617.1"/>
    <property type="molecule type" value="Genomic_DNA"/>
</dbReference>
<evidence type="ECO:0000313" key="2">
    <source>
        <dbReference type="Proteomes" id="UP000076738"/>
    </source>
</evidence>
<name>A0A167HH24_CALVF</name>